<dbReference type="NCBIfam" id="TIGR01411">
    <property type="entry name" value="tatAE"/>
    <property type="match status" value="1"/>
</dbReference>
<dbReference type="Gene3D" id="1.20.5.3310">
    <property type="match status" value="1"/>
</dbReference>
<reference evidence="10 11" key="1">
    <citation type="submission" date="2017-04" db="EMBL/GenBank/DDBJ databases">
        <authorList>
            <person name="Afonso C.L."/>
            <person name="Miller P.J."/>
            <person name="Scott M.A."/>
            <person name="Spackman E."/>
            <person name="Goraichik I."/>
            <person name="Dimitrov K.M."/>
            <person name="Suarez D.L."/>
            <person name="Swayne D.E."/>
        </authorList>
    </citation>
    <scope>NUCLEOTIDE SEQUENCE [LARGE SCALE GENOMIC DNA]</scope>
    <source>
        <strain evidence="10 11">ToBE</strain>
    </source>
</reference>
<keyword evidence="11" id="KW-1185">Reference proteome</keyword>
<gene>
    <name evidence="9" type="primary">tatA</name>
    <name evidence="10" type="ORF">SAMN00808754_2166</name>
</gene>
<dbReference type="STRING" id="698762.SAMN00808754_2166"/>
<dbReference type="InterPro" id="IPR018448">
    <property type="entry name" value="TatB"/>
</dbReference>
<dbReference type="PRINTS" id="PR01506">
    <property type="entry name" value="TATBPROTEIN"/>
</dbReference>
<evidence type="ECO:0000256" key="7">
    <source>
        <dbReference type="ARBA" id="ARBA00023010"/>
    </source>
</evidence>
<dbReference type="PANTHER" id="PTHR42982">
    <property type="entry name" value="SEC-INDEPENDENT PROTEIN TRANSLOCASE PROTEIN TATA"/>
    <property type="match status" value="1"/>
</dbReference>
<evidence type="ECO:0000256" key="6">
    <source>
        <dbReference type="ARBA" id="ARBA00022989"/>
    </source>
</evidence>
<keyword evidence="6 9" id="KW-1133">Transmembrane helix</keyword>
<dbReference type="Pfam" id="PF02416">
    <property type="entry name" value="TatA_B_E"/>
    <property type="match status" value="1"/>
</dbReference>
<dbReference type="HAMAP" id="MF_00236">
    <property type="entry name" value="TatA_E"/>
    <property type="match status" value="1"/>
</dbReference>
<comment type="function">
    <text evidence="9">Part of the twin-arginine translocation (Tat) system that transports large folded proteins containing a characteristic twin-arginine motif in their signal peptide across membranes. TatA could form the protein-conducting channel of the Tat system.</text>
</comment>
<organism evidence="10 11">
    <name type="scientific">Thermanaeromonas toyohensis ToBE</name>
    <dbReference type="NCBI Taxonomy" id="698762"/>
    <lineage>
        <taxon>Bacteria</taxon>
        <taxon>Bacillati</taxon>
        <taxon>Bacillota</taxon>
        <taxon>Clostridia</taxon>
        <taxon>Neomoorellales</taxon>
        <taxon>Neomoorellaceae</taxon>
        <taxon>Thermanaeromonas</taxon>
    </lineage>
</organism>
<dbReference type="GO" id="GO:0043953">
    <property type="term" value="P:protein transport by the Tat complex"/>
    <property type="evidence" value="ECO:0007669"/>
    <property type="project" value="UniProtKB-UniRule"/>
</dbReference>
<sequence length="78" mass="8551">MFNLGVPELLLILVLALILFGPGKLPEVGRALGKGIREFKKATSSLTEELEEAAKLEEIKTQSKMEGKAEVREKEGKV</sequence>
<evidence type="ECO:0000313" key="11">
    <source>
        <dbReference type="Proteomes" id="UP000192569"/>
    </source>
</evidence>
<dbReference type="EMBL" id="LT838272">
    <property type="protein sequence ID" value="SMB98164.1"/>
    <property type="molecule type" value="Genomic_DNA"/>
</dbReference>
<evidence type="ECO:0000256" key="8">
    <source>
        <dbReference type="ARBA" id="ARBA00023136"/>
    </source>
</evidence>
<comment type="subcellular location">
    <subcellularLocation>
        <location evidence="1 9">Cell membrane</location>
        <topology evidence="1 9">Single-pass membrane protein</topology>
    </subcellularLocation>
</comment>
<dbReference type="InterPro" id="IPR006312">
    <property type="entry name" value="TatA/E"/>
</dbReference>
<name>A0A1W1VZ85_9FIRM</name>
<evidence type="ECO:0000256" key="3">
    <source>
        <dbReference type="ARBA" id="ARBA00022475"/>
    </source>
</evidence>
<keyword evidence="4 9" id="KW-0812">Transmembrane</keyword>
<dbReference type="GO" id="GO:0008320">
    <property type="term" value="F:protein transmembrane transporter activity"/>
    <property type="evidence" value="ECO:0007669"/>
    <property type="project" value="UniProtKB-UniRule"/>
</dbReference>
<evidence type="ECO:0000256" key="2">
    <source>
        <dbReference type="ARBA" id="ARBA00022448"/>
    </source>
</evidence>
<dbReference type="PANTHER" id="PTHR42982:SF1">
    <property type="entry name" value="SEC-INDEPENDENT PROTEIN TRANSLOCASE PROTEIN TATA"/>
    <property type="match status" value="1"/>
</dbReference>
<keyword evidence="5 9" id="KW-0653">Protein transport</keyword>
<dbReference type="Proteomes" id="UP000192569">
    <property type="component" value="Chromosome I"/>
</dbReference>
<comment type="similarity">
    <text evidence="9">Belongs to the TatA/E family.</text>
</comment>
<dbReference type="AlphaFoldDB" id="A0A1W1VZ85"/>
<dbReference type="NCBIfam" id="NF011430">
    <property type="entry name" value="PRK14861.1"/>
    <property type="match status" value="1"/>
</dbReference>
<keyword evidence="2 9" id="KW-0813">Transport</keyword>
<evidence type="ECO:0000256" key="4">
    <source>
        <dbReference type="ARBA" id="ARBA00022692"/>
    </source>
</evidence>
<evidence type="ECO:0000256" key="9">
    <source>
        <dbReference type="HAMAP-Rule" id="MF_00236"/>
    </source>
</evidence>
<comment type="subunit">
    <text evidence="9">Forms a complex with TatC.</text>
</comment>
<keyword evidence="8 9" id="KW-0472">Membrane</keyword>
<dbReference type="NCBIfam" id="TIGR01410">
    <property type="entry name" value="tatB"/>
    <property type="match status" value="1"/>
</dbReference>
<proteinExistence type="inferred from homology"/>
<keyword evidence="3 9" id="KW-1003">Cell membrane</keyword>
<evidence type="ECO:0000313" key="10">
    <source>
        <dbReference type="EMBL" id="SMB98164.1"/>
    </source>
</evidence>
<dbReference type="RefSeq" id="WP_084665729.1">
    <property type="nucleotide sequence ID" value="NZ_LT838272.1"/>
</dbReference>
<dbReference type="InterPro" id="IPR003369">
    <property type="entry name" value="TatA/B/E"/>
</dbReference>
<accession>A0A1W1VZ85</accession>
<evidence type="ECO:0000256" key="1">
    <source>
        <dbReference type="ARBA" id="ARBA00004162"/>
    </source>
</evidence>
<protein>
    <recommendedName>
        <fullName evidence="9">Sec-independent protein translocase protein TatA</fullName>
    </recommendedName>
</protein>
<evidence type="ECO:0000256" key="5">
    <source>
        <dbReference type="ARBA" id="ARBA00022927"/>
    </source>
</evidence>
<keyword evidence="7 9" id="KW-0811">Translocation</keyword>
<dbReference type="GO" id="GO:0033281">
    <property type="term" value="C:TAT protein transport complex"/>
    <property type="evidence" value="ECO:0007669"/>
    <property type="project" value="UniProtKB-UniRule"/>
</dbReference>